<feature type="domain" description="RNA polymerase sigma factor 70 region 4 type 2" evidence="1">
    <location>
        <begin position="8"/>
        <end position="41"/>
    </location>
</feature>
<dbReference type="AlphaFoldDB" id="A0A382V0K5"/>
<name>A0A382V0K5_9ZZZZ</name>
<dbReference type="GO" id="GO:0006352">
    <property type="term" value="P:DNA-templated transcription initiation"/>
    <property type="evidence" value="ECO:0007669"/>
    <property type="project" value="InterPro"/>
</dbReference>
<dbReference type="EMBL" id="UINC01148228">
    <property type="protein sequence ID" value="SVD40000.1"/>
    <property type="molecule type" value="Genomic_DNA"/>
</dbReference>
<dbReference type="SUPFAM" id="SSF46785">
    <property type="entry name" value="Winged helix' DNA-binding domain"/>
    <property type="match status" value="1"/>
</dbReference>
<sequence>MLDVDNSQKAMLVMLRGLGFSQTEIAEQLGLSQSTVHKYLRNLKQSAVDRGNEIVFLEMLLHGPIDSDSIIAFGNRKFELSQERYLRARKQDDSLEWA</sequence>
<gene>
    <name evidence="2" type="ORF">METZ01_LOCUS392854</name>
</gene>
<dbReference type="GO" id="GO:0003677">
    <property type="term" value="F:DNA binding"/>
    <property type="evidence" value="ECO:0007669"/>
    <property type="project" value="InterPro"/>
</dbReference>
<dbReference type="Pfam" id="PF08281">
    <property type="entry name" value="Sigma70_r4_2"/>
    <property type="match status" value="1"/>
</dbReference>
<dbReference type="InterPro" id="IPR013249">
    <property type="entry name" value="RNA_pol_sigma70_r4_t2"/>
</dbReference>
<reference evidence="2" key="1">
    <citation type="submission" date="2018-05" db="EMBL/GenBank/DDBJ databases">
        <authorList>
            <person name="Lanie J.A."/>
            <person name="Ng W.-L."/>
            <person name="Kazmierczak K.M."/>
            <person name="Andrzejewski T.M."/>
            <person name="Davidsen T.M."/>
            <person name="Wayne K.J."/>
            <person name="Tettelin H."/>
            <person name="Glass J.I."/>
            <person name="Rusch D."/>
            <person name="Podicherti R."/>
            <person name="Tsui H.-C.T."/>
            <person name="Winkler M.E."/>
        </authorList>
    </citation>
    <scope>NUCLEOTIDE SEQUENCE</scope>
</reference>
<dbReference type="InterPro" id="IPR036390">
    <property type="entry name" value="WH_DNA-bd_sf"/>
</dbReference>
<dbReference type="Gene3D" id="1.10.10.60">
    <property type="entry name" value="Homeodomain-like"/>
    <property type="match status" value="1"/>
</dbReference>
<evidence type="ECO:0000259" key="1">
    <source>
        <dbReference type="Pfam" id="PF08281"/>
    </source>
</evidence>
<accession>A0A382V0K5</accession>
<evidence type="ECO:0000313" key="2">
    <source>
        <dbReference type="EMBL" id="SVD40000.1"/>
    </source>
</evidence>
<protein>
    <recommendedName>
        <fullName evidence="1">RNA polymerase sigma factor 70 region 4 type 2 domain-containing protein</fullName>
    </recommendedName>
</protein>
<organism evidence="2">
    <name type="scientific">marine metagenome</name>
    <dbReference type="NCBI Taxonomy" id="408172"/>
    <lineage>
        <taxon>unclassified sequences</taxon>
        <taxon>metagenomes</taxon>
        <taxon>ecological metagenomes</taxon>
    </lineage>
</organism>
<dbReference type="GO" id="GO:0016987">
    <property type="term" value="F:sigma factor activity"/>
    <property type="evidence" value="ECO:0007669"/>
    <property type="project" value="InterPro"/>
</dbReference>
<proteinExistence type="predicted"/>